<gene>
    <name evidence="2" type="ORF">K461DRAFT_214164</name>
</gene>
<evidence type="ECO:0000259" key="1">
    <source>
        <dbReference type="PROSITE" id="PS51212"/>
    </source>
</evidence>
<dbReference type="PROSITE" id="PS51212">
    <property type="entry name" value="WSC"/>
    <property type="match status" value="1"/>
</dbReference>
<evidence type="ECO:0000313" key="3">
    <source>
        <dbReference type="Proteomes" id="UP000799439"/>
    </source>
</evidence>
<dbReference type="PANTHER" id="PTHR43662:SF3">
    <property type="entry name" value="DOMAIN PROTEIN, PUTATIVE (AFU_ORTHOLOGUE AFUA_6G11970)-RELATED"/>
    <property type="match status" value="1"/>
</dbReference>
<accession>A0A9P4MNP2</accession>
<feature type="non-terminal residue" evidence="2">
    <location>
        <position position="438"/>
    </location>
</feature>
<evidence type="ECO:0000313" key="2">
    <source>
        <dbReference type="EMBL" id="KAF2153926.1"/>
    </source>
</evidence>
<reference evidence="2" key="1">
    <citation type="journal article" date="2020" name="Stud. Mycol.">
        <title>101 Dothideomycetes genomes: a test case for predicting lifestyles and emergence of pathogens.</title>
        <authorList>
            <person name="Haridas S."/>
            <person name="Albert R."/>
            <person name="Binder M."/>
            <person name="Bloem J."/>
            <person name="Labutti K."/>
            <person name="Salamov A."/>
            <person name="Andreopoulos B."/>
            <person name="Baker S."/>
            <person name="Barry K."/>
            <person name="Bills G."/>
            <person name="Bluhm B."/>
            <person name="Cannon C."/>
            <person name="Castanera R."/>
            <person name="Culley D."/>
            <person name="Daum C."/>
            <person name="Ezra D."/>
            <person name="Gonzalez J."/>
            <person name="Henrissat B."/>
            <person name="Kuo A."/>
            <person name="Liang C."/>
            <person name="Lipzen A."/>
            <person name="Lutzoni F."/>
            <person name="Magnuson J."/>
            <person name="Mondo S."/>
            <person name="Nolan M."/>
            <person name="Ohm R."/>
            <person name="Pangilinan J."/>
            <person name="Park H.-J."/>
            <person name="Ramirez L."/>
            <person name="Alfaro M."/>
            <person name="Sun H."/>
            <person name="Tritt A."/>
            <person name="Yoshinaga Y."/>
            <person name="Zwiers L.-H."/>
            <person name="Turgeon B."/>
            <person name="Goodwin S."/>
            <person name="Spatafora J."/>
            <person name="Crous P."/>
            <person name="Grigoriev I."/>
        </authorList>
    </citation>
    <scope>NUCLEOTIDE SEQUENCE</scope>
    <source>
        <strain evidence="2">CBS 260.36</strain>
    </source>
</reference>
<protein>
    <submittedName>
        <fullName evidence="2">WSC domain protein</fullName>
    </submittedName>
</protein>
<dbReference type="OrthoDB" id="74764at2759"/>
<keyword evidence="3" id="KW-1185">Reference proteome</keyword>
<dbReference type="InterPro" id="IPR018535">
    <property type="entry name" value="DUF1996"/>
</dbReference>
<dbReference type="Proteomes" id="UP000799439">
    <property type="component" value="Unassembled WGS sequence"/>
</dbReference>
<feature type="domain" description="WSC" evidence="1">
    <location>
        <begin position="343"/>
        <end position="438"/>
    </location>
</feature>
<dbReference type="EMBL" id="ML996084">
    <property type="protein sequence ID" value="KAF2153926.1"/>
    <property type="molecule type" value="Genomic_DNA"/>
</dbReference>
<dbReference type="InterPro" id="IPR002889">
    <property type="entry name" value="WSC_carb-bd"/>
</dbReference>
<dbReference type="AlphaFoldDB" id="A0A9P4MNP2"/>
<sequence length="438" mass="46658">AMPAQAFFRMPCGQNIVTERADPIISPGVVSAHVHQVNGGNGFGFTLDYAAARKSTCTSCTAKADLSNYWTPILYYQDQQGKFTKVGQNGMTVYYLQRGTNTNITAFPENFRMIAGDPFKRSFSNDFAGQAVSFVCLDYSGSGAGGEWNYLPDHACPDGIRAQVFFPSCWDGKNTDSADHKSHVVYPESGSYNGGTCPSSHPVQLVSIFFEVIFDTSKFTFWQGTSGTKQPFVFGMGDPTGYGFHGDFVNGWDIPTLQKAVDTCTNDSGTMEDCHALELNTGDEMAACTIPSSVNEDITGPLDKLPGCNAVNAGPGEVTPSTDCATTPISGPQIPFTDVTSLGWAYQGCANDDVNSRTLTGTSNIYSTNQATTDVETCIKSCLGSTYAGLEYGKQCFCGNSVATDRLPQASQLGACNMPCAGNSSQVCGGGSQLSLYK</sequence>
<dbReference type="Pfam" id="PF01822">
    <property type="entry name" value="WSC"/>
    <property type="match status" value="1"/>
</dbReference>
<proteinExistence type="predicted"/>
<dbReference type="Pfam" id="PF09362">
    <property type="entry name" value="DUF1996"/>
    <property type="match status" value="1"/>
</dbReference>
<dbReference type="SMART" id="SM00321">
    <property type="entry name" value="WSC"/>
    <property type="match status" value="1"/>
</dbReference>
<name>A0A9P4MNP2_9PEZI</name>
<feature type="non-terminal residue" evidence="2">
    <location>
        <position position="1"/>
    </location>
</feature>
<dbReference type="PANTHER" id="PTHR43662">
    <property type="match status" value="1"/>
</dbReference>
<comment type="caution">
    <text evidence="2">The sequence shown here is derived from an EMBL/GenBank/DDBJ whole genome shotgun (WGS) entry which is preliminary data.</text>
</comment>
<organism evidence="2 3">
    <name type="scientific">Myriangium duriaei CBS 260.36</name>
    <dbReference type="NCBI Taxonomy" id="1168546"/>
    <lineage>
        <taxon>Eukaryota</taxon>
        <taxon>Fungi</taxon>
        <taxon>Dikarya</taxon>
        <taxon>Ascomycota</taxon>
        <taxon>Pezizomycotina</taxon>
        <taxon>Dothideomycetes</taxon>
        <taxon>Dothideomycetidae</taxon>
        <taxon>Myriangiales</taxon>
        <taxon>Myriangiaceae</taxon>
        <taxon>Myriangium</taxon>
    </lineage>
</organism>